<dbReference type="InterPro" id="IPR041698">
    <property type="entry name" value="Methyltransf_25"/>
</dbReference>
<comment type="caution">
    <text evidence="2">The sequence shown here is derived from an EMBL/GenBank/DDBJ whole genome shotgun (WGS) entry which is preliminary data.</text>
</comment>
<proteinExistence type="predicted"/>
<gene>
    <name evidence="2" type="ORF">IDH45_02925</name>
</gene>
<dbReference type="InterPro" id="IPR029063">
    <property type="entry name" value="SAM-dependent_MTases_sf"/>
</dbReference>
<dbReference type="Gene3D" id="3.40.50.150">
    <property type="entry name" value="Vaccinia Virus protein VP39"/>
    <property type="match status" value="1"/>
</dbReference>
<keyword evidence="2" id="KW-0489">Methyltransferase</keyword>
<dbReference type="CDD" id="cd02440">
    <property type="entry name" value="AdoMet_MTases"/>
    <property type="match status" value="1"/>
</dbReference>
<dbReference type="Proteomes" id="UP000639396">
    <property type="component" value="Unassembled WGS sequence"/>
</dbReference>
<evidence type="ECO:0000313" key="2">
    <source>
        <dbReference type="EMBL" id="MBD2860939.1"/>
    </source>
</evidence>
<dbReference type="PANTHER" id="PTHR42912">
    <property type="entry name" value="METHYLTRANSFERASE"/>
    <property type="match status" value="1"/>
</dbReference>
<dbReference type="RefSeq" id="WP_190924490.1">
    <property type="nucleotide sequence ID" value="NZ_JACXJA010000003.1"/>
</dbReference>
<dbReference type="GO" id="GO:0008168">
    <property type="term" value="F:methyltransferase activity"/>
    <property type="evidence" value="ECO:0007669"/>
    <property type="project" value="UniProtKB-KW"/>
</dbReference>
<evidence type="ECO:0000313" key="3">
    <source>
        <dbReference type="Proteomes" id="UP000639396"/>
    </source>
</evidence>
<dbReference type="SUPFAM" id="SSF53335">
    <property type="entry name" value="S-adenosyl-L-methionine-dependent methyltransferases"/>
    <property type="match status" value="1"/>
</dbReference>
<dbReference type="GO" id="GO:0032259">
    <property type="term" value="P:methylation"/>
    <property type="evidence" value="ECO:0007669"/>
    <property type="project" value="UniProtKB-KW"/>
</dbReference>
<accession>A0A927C418</accession>
<evidence type="ECO:0000259" key="1">
    <source>
        <dbReference type="Pfam" id="PF13649"/>
    </source>
</evidence>
<protein>
    <submittedName>
        <fullName evidence="2">Methyltransferase domain-containing protein</fullName>
    </submittedName>
</protein>
<dbReference type="Pfam" id="PF13649">
    <property type="entry name" value="Methyltransf_25"/>
    <property type="match status" value="1"/>
</dbReference>
<feature type="domain" description="Methyltransferase" evidence="1">
    <location>
        <begin position="44"/>
        <end position="137"/>
    </location>
</feature>
<dbReference type="AlphaFoldDB" id="A0A927C418"/>
<dbReference type="InterPro" id="IPR050508">
    <property type="entry name" value="Methyltransf_Superfamily"/>
</dbReference>
<sequence length="247" mass="28184">MDKWYEQSFGDDYLIVYKHRDTAGAYEEVKSMIDWLELPEGSSVLDLCCGMGRHSMALADFGYRVTGVDLSGVLLDVARERDDSGRVEWLQGDMRNVPADGPFDAVVNLFTSFGYFDDDRENVKVLQEISRLLKPAGRFIIDFMNAAYVVRNLVPFSSRQEGDWLIEERRSVEDGFIRKRIVIREPGQPERHYDEQVKGYGLEQFQRMAEAAGLRIDRVYGAYDGGAYDETCSPRLIMTGTKEGKKS</sequence>
<dbReference type="PANTHER" id="PTHR42912:SF93">
    <property type="entry name" value="N6-ADENOSINE-METHYLTRANSFERASE TMT1A"/>
    <property type="match status" value="1"/>
</dbReference>
<name>A0A927C418_9BACL</name>
<keyword evidence="2" id="KW-0808">Transferase</keyword>
<organism evidence="2 3">
    <name type="scientific">Paenibacillus oceani</name>
    <dbReference type="NCBI Taxonomy" id="2772510"/>
    <lineage>
        <taxon>Bacteria</taxon>
        <taxon>Bacillati</taxon>
        <taxon>Bacillota</taxon>
        <taxon>Bacilli</taxon>
        <taxon>Bacillales</taxon>
        <taxon>Paenibacillaceae</taxon>
        <taxon>Paenibacillus</taxon>
    </lineage>
</organism>
<dbReference type="Gene3D" id="2.20.25.110">
    <property type="entry name" value="S-adenosyl-L-methionine-dependent methyltransferases"/>
    <property type="match status" value="1"/>
</dbReference>
<reference evidence="2" key="1">
    <citation type="submission" date="2020-09" db="EMBL/GenBank/DDBJ databases">
        <title>A novel bacterium of genus Paenibacillus, isolated from South China Sea.</title>
        <authorList>
            <person name="Huang H."/>
            <person name="Mo K."/>
            <person name="Hu Y."/>
        </authorList>
    </citation>
    <scope>NUCLEOTIDE SEQUENCE</scope>
    <source>
        <strain evidence="2">IB182363</strain>
    </source>
</reference>
<keyword evidence="3" id="KW-1185">Reference proteome</keyword>
<dbReference type="EMBL" id="JACXJA010000003">
    <property type="protein sequence ID" value="MBD2860939.1"/>
    <property type="molecule type" value="Genomic_DNA"/>
</dbReference>